<accession>W7CZE6</accession>
<proteinExistence type="predicted"/>
<dbReference type="OrthoDB" id="9992399at2"/>
<keyword evidence="1" id="KW-0812">Transmembrane</keyword>
<evidence type="ECO:0000313" key="2">
    <source>
        <dbReference type="EMBL" id="EUJ42140.1"/>
    </source>
</evidence>
<name>W7CZE6_9LIST</name>
<feature type="transmembrane region" description="Helical" evidence="1">
    <location>
        <begin position="7"/>
        <end position="25"/>
    </location>
</feature>
<organism evidence="2 3">
    <name type="scientific">Brochothrix campestris FSL F6-1037</name>
    <dbReference type="NCBI Taxonomy" id="1265861"/>
    <lineage>
        <taxon>Bacteria</taxon>
        <taxon>Bacillati</taxon>
        <taxon>Bacillota</taxon>
        <taxon>Bacilli</taxon>
        <taxon>Bacillales</taxon>
        <taxon>Listeriaceae</taxon>
        <taxon>Brochothrix</taxon>
    </lineage>
</organism>
<feature type="transmembrane region" description="Helical" evidence="1">
    <location>
        <begin position="118"/>
        <end position="137"/>
    </location>
</feature>
<dbReference type="EMBL" id="AODH01000001">
    <property type="protein sequence ID" value="EUJ42140.1"/>
    <property type="molecule type" value="Genomic_DNA"/>
</dbReference>
<comment type="caution">
    <text evidence="2">The sequence shown here is derived from an EMBL/GenBank/DDBJ whole genome shotgun (WGS) entry which is preliminary data.</text>
</comment>
<feature type="transmembrane region" description="Helical" evidence="1">
    <location>
        <begin position="90"/>
        <end position="112"/>
    </location>
</feature>
<reference evidence="2 3" key="1">
    <citation type="submission" date="2012-12" db="EMBL/GenBank/DDBJ databases">
        <title>Novel taxa of Listeriaceae from agricultural environments in the United States.</title>
        <authorList>
            <person name="den Bakker H.C."/>
            <person name="Allred A."/>
            <person name="Warchocki S."/>
            <person name="Wright E.M."/>
            <person name="Burrell A."/>
            <person name="Nightingale K.K."/>
            <person name="Kephart D."/>
            <person name="Wiedmann M."/>
        </authorList>
    </citation>
    <scope>NUCLEOTIDE SEQUENCE [LARGE SCALE GENOMIC DNA]</scope>
    <source>
        <strain evidence="2 3">FSL F6-1037</strain>
    </source>
</reference>
<keyword evidence="1" id="KW-1133">Transmembrane helix</keyword>
<keyword evidence="3" id="KW-1185">Reference proteome</keyword>
<dbReference type="AlphaFoldDB" id="W7CZE6"/>
<gene>
    <name evidence="2" type="ORF">BCAMP_00035</name>
</gene>
<dbReference type="Proteomes" id="UP000019243">
    <property type="component" value="Unassembled WGS sequence"/>
</dbReference>
<dbReference type="RefSeq" id="WP_035312701.1">
    <property type="nucleotide sequence ID" value="NZ_AODH01000001.1"/>
</dbReference>
<keyword evidence="1" id="KW-0472">Membrane</keyword>
<feature type="transmembrane region" description="Helical" evidence="1">
    <location>
        <begin position="57"/>
        <end position="78"/>
    </location>
</feature>
<protein>
    <submittedName>
        <fullName evidence="2">Uncharacterized protein</fullName>
    </submittedName>
</protein>
<sequence length="156" mass="18344">MKKSDNFARFLLFSIVPLSQLILYFEARKFYQDKVPFIVDMKRLFNLTQLQYNLFEIISVLLYTIVSFCVMYGMYYLVITVLLKHESTALFFSLVVALSVSHLIGIWAYLIFKTFFPLVLTICQSFVLAITFLLSSFKRKHSLQTSLLLFFYSYAN</sequence>
<dbReference type="STRING" id="1265861.BCAMP_00035"/>
<evidence type="ECO:0000256" key="1">
    <source>
        <dbReference type="SAM" id="Phobius"/>
    </source>
</evidence>
<evidence type="ECO:0000313" key="3">
    <source>
        <dbReference type="Proteomes" id="UP000019243"/>
    </source>
</evidence>